<protein>
    <submittedName>
        <fullName evidence="6">MarR family transcriptional regulator</fullName>
    </submittedName>
</protein>
<evidence type="ECO:0000256" key="2">
    <source>
        <dbReference type="ARBA" id="ARBA00023125"/>
    </source>
</evidence>
<dbReference type="SMART" id="SM00347">
    <property type="entry name" value="HTH_MARR"/>
    <property type="match status" value="1"/>
</dbReference>
<dbReference type="AlphaFoldDB" id="A0A7X1TN36"/>
<dbReference type="RefSeq" id="WP_152812931.1">
    <property type="nucleotide sequence ID" value="NZ_VJXX01000001.1"/>
</dbReference>
<dbReference type="SUPFAM" id="SSF46785">
    <property type="entry name" value="Winged helix' DNA-binding domain"/>
    <property type="match status" value="1"/>
</dbReference>
<gene>
    <name evidence="6" type="ORF">FNH21_05650</name>
</gene>
<organism evidence="6 7">
    <name type="scientific">Arthrobacter bussei</name>
    <dbReference type="NCBI Taxonomy" id="2594179"/>
    <lineage>
        <taxon>Bacteria</taxon>
        <taxon>Bacillati</taxon>
        <taxon>Actinomycetota</taxon>
        <taxon>Actinomycetes</taxon>
        <taxon>Micrococcales</taxon>
        <taxon>Micrococcaceae</taxon>
        <taxon>Arthrobacter</taxon>
    </lineage>
</organism>
<sequence>MTRPATTRAMGASASRGPSEAGVPSADKEWSASRLLTTAARLWEQEVNERLQGVGLTTAGLVALQALEAVEPVTQAALARILHLQPQTLRRTLASLEDRAFLTRGASAVNGRALTVRLTDAGRETLRRAGETLPVAPERFGSEPGLRTTLVVLLEGLGVQHAPDAV</sequence>
<evidence type="ECO:0000256" key="4">
    <source>
        <dbReference type="SAM" id="MobiDB-lite"/>
    </source>
</evidence>
<keyword evidence="3" id="KW-0804">Transcription</keyword>
<dbReference type="PANTHER" id="PTHR33164:SF64">
    <property type="entry name" value="TRANSCRIPTIONAL REGULATOR SLYA"/>
    <property type="match status" value="1"/>
</dbReference>
<dbReference type="Gene3D" id="1.10.10.10">
    <property type="entry name" value="Winged helix-like DNA-binding domain superfamily/Winged helix DNA-binding domain"/>
    <property type="match status" value="1"/>
</dbReference>
<dbReference type="PROSITE" id="PS50995">
    <property type="entry name" value="HTH_MARR_2"/>
    <property type="match status" value="1"/>
</dbReference>
<accession>A0A7X1TN36</accession>
<evidence type="ECO:0000259" key="5">
    <source>
        <dbReference type="PROSITE" id="PS50995"/>
    </source>
</evidence>
<evidence type="ECO:0000256" key="1">
    <source>
        <dbReference type="ARBA" id="ARBA00023015"/>
    </source>
</evidence>
<dbReference type="EMBL" id="VJXX01000001">
    <property type="protein sequence ID" value="MPY10208.1"/>
    <property type="molecule type" value="Genomic_DNA"/>
</dbReference>
<evidence type="ECO:0000313" key="7">
    <source>
        <dbReference type="Proteomes" id="UP000326464"/>
    </source>
</evidence>
<dbReference type="GO" id="GO:0003700">
    <property type="term" value="F:DNA-binding transcription factor activity"/>
    <property type="evidence" value="ECO:0007669"/>
    <property type="project" value="InterPro"/>
</dbReference>
<dbReference type="Pfam" id="PF12802">
    <property type="entry name" value="MarR_2"/>
    <property type="match status" value="1"/>
</dbReference>
<dbReference type="InterPro" id="IPR039422">
    <property type="entry name" value="MarR/SlyA-like"/>
</dbReference>
<keyword evidence="1" id="KW-0805">Transcription regulation</keyword>
<comment type="caution">
    <text evidence="6">The sequence shown here is derived from an EMBL/GenBank/DDBJ whole genome shotgun (WGS) entry which is preliminary data.</text>
</comment>
<dbReference type="GO" id="GO:0006950">
    <property type="term" value="P:response to stress"/>
    <property type="evidence" value="ECO:0007669"/>
    <property type="project" value="TreeGrafter"/>
</dbReference>
<dbReference type="OrthoDB" id="69852at2"/>
<keyword evidence="7" id="KW-1185">Reference proteome</keyword>
<feature type="domain" description="HTH marR-type" evidence="5">
    <location>
        <begin position="29"/>
        <end position="159"/>
    </location>
</feature>
<dbReference type="Proteomes" id="UP000326464">
    <property type="component" value="Unassembled WGS sequence"/>
</dbReference>
<dbReference type="GO" id="GO:0003677">
    <property type="term" value="F:DNA binding"/>
    <property type="evidence" value="ECO:0007669"/>
    <property type="project" value="UniProtKB-KW"/>
</dbReference>
<reference evidence="7" key="1">
    <citation type="submission" date="2019-07" db="EMBL/GenBank/DDBJ databases">
        <title>Arthrobacter KR32 sp. nov., isolated from mountain cheese made of cows milk.</title>
        <authorList>
            <person name="Flegler A."/>
        </authorList>
    </citation>
    <scope>NUCLEOTIDE SEQUENCE [LARGE SCALE GENOMIC DNA]</scope>
    <source>
        <strain evidence="7">KR32</strain>
    </source>
</reference>
<feature type="region of interest" description="Disordered" evidence="4">
    <location>
        <begin position="1"/>
        <end position="28"/>
    </location>
</feature>
<dbReference type="InterPro" id="IPR000835">
    <property type="entry name" value="HTH_MarR-typ"/>
</dbReference>
<keyword evidence="2" id="KW-0238">DNA-binding</keyword>
<dbReference type="InterPro" id="IPR036388">
    <property type="entry name" value="WH-like_DNA-bd_sf"/>
</dbReference>
<evidence type="ECO:0000256" key="3">
    <source>
        <dbReference type="ARBA" id="ARBA00023163"/>
    </source>
</evidence>
<proteinExistence type="predicted"/>
<dbReference type="InterPro" id="IPR036390">
    <property type="entry name" value="WH_DNA-bd_sf"/>
</dbReference>
<evidence type="ECO:0000313" key="6">
    <source>
        <dbReference type="EMBL" id="MPY10208.1"/>
    </source>
</evidence>
<dbReference type="PANTHER" id="PTHR33164">
    <property type="entry name" value="TRANSCRIPTIONAL REGULATOR, MARR FAMILY"/>
    <property type="match status" value="1"/>
</dbReference>
<name>A0A7X1TN36_9MICC</name>